<sequence>MHAPTSPSEGPFDGDVSPPPRTNTNRDASRAAPEANARGVLHQRRNMPFSPMTMAAGGFLIVAAIGYFTLYHKSRPGTTASDVAKATAGDNRDGSHK</sequence>
<dbReference type="AlphaFoldDB" id="A0A426Z153"/>
<dbReference type="EMBL" id="AMZH03009035">
    <property type="protein sequence ID" value="RRT57704.1"/>
    <property type="molecule type" value="Genomic_DNA"/>
</dbReference>
<reference evidence="3 4" key="1">
    <citation type="journal article" date="2014" name="Agronomy (Basel)">
        <title>A Draft Genome Sequence for Ensete ventricosum, the Drought-Tolerant Tree Against Hunger.</title>
        <authorList>
            <person name="Harrison J."/>
            <person name="Moore K.A."/>
            <person name="Paszkiewicz K."/>
            <person name="Jones T."/>
            <person name="Grant M."/>
            <person name="Ambacheew D."/>
            <person name="Muzemil S."/>
            <person name="Studholme D.J."/>
        </authorList>
    </citation>
    <scope>NUCLEOTIDE SEQUENCE [LARGE SCALE GENOMIC DNA]</scope>
</reference>
<gene>
    <name evidence="3" type="ORF">B296_00023780</name>
</gene>
<evidence type="ECO:0000256" key="1">
    <source>
        <dbReference type="SAM" id="MobiDB-lite"/>
    </source>
</evidence>
<keyword evidence="2" id="KW-0812">Transmembrane</keyword>
<keyword evidence="2" id="KW-1133">Transmembrane helix</keyword>
<organism evidence="3 4">
    <name type="scientific">Ensete ventricosum</name>
    <name type="common">Abyssinian banana</name>
    <name type="synonym">Musa ensete</name>
    <dbReference type="NCBI Taxonomy" id="4639"/>
    <lineage>
        <taxon>Eukaryota</taxon>
        <taxon>Viridiplantae</taxon>
        <taxon>Streptophyta</taxon>
        <taxon>Embryophyta</taxon>
        <taxon>Tracheophyta</taxon>
        <taxon>Spermatophyta</taxon>
        <taxon>Magnoliopsida</taxon>
        <taxon>Liliopsida</taxon>
        <taxon>Zingiberales</taxon>
        <taxon>Musaceae</taxon>
        <taxon>Ensete</taxon>
    </lineage>
</organism>
<protein>
    <recommendedName>
        <fullName evidence="5">Transmembrane protein</fullName>
    </recommendedName>
</protein>
<evidence type="ECO:0008006" key="5">
    <source>
        <dbReference type="Google" id="ProtNLM"/>
    </source>
</evidence>
<comment type="caution">
    <text evidence="3">The sequence shown here is derived from an EMBL/GenBank/DDBJ whole genome shotgun (WGS) entry which is preliminary data.</text>
</comment>
<evidence type="ECO:0000313" key="4">
    <source>
        <dbReference type="Proteomes" id="UP000287651"/>
    </source>
</evidence>
<proteinExistence type="predicted"/>
<keyword evidence="2" id="KW-0472">Membrane</keyword>
<dbReference type="Proteomes" id="UP000287651">
    <property type="component" value="Unassembled WGS sequence"/>
</dbReference>
<feature type="region of interest" description="Disordered" evidence="1">
    <location>
        <begin position="76"/>
        <end position="97"/>
    </location>
</feature>
<evidence type="ECO:0000313" key="3">
    <source>
        <dbReference type="EMBL" id="RRT57704.1"/>
    </source>
</evidence>
<name>A0A426Z153_ENSVE</name>
<accession>A0A426Z153</accession>
<feature type="region of interest" description="Disordered" evidence="1">
    <location>
        <begin position="1"/>
        <end position="45"/>
    </location>
</feature>
<feature type="transmembrane region" description="Helical" evidence="2">
    <location>
        <begin position="49"/>
        <end position="70"/>
    </location>
</feature>
<evidence type="ECO:0000256" key="2">
    <source>
        <dbReference type="SAM" id="Phobius"/>
    </source>
</evidence>